<evidence type="ECO:0000256" key="3">
    <source>
        <dbReference type="ARBA" id="ARBA00023295"/>
    </source>
</evidence>
<sequence>MKNMLKMFILLSLVMISCKNKSEDRFSGDTAFEVQINQTLEKLLKQEDTDGDKKITIEDKSPKVFQLKTSSGNTFEIKGTFELSKLLQELVLAKNEGKTLANIKTKYIDELPVDRTSRLIKTYYWDGLTRHLDEDGIKNLIIDSKNESLISEDLRIYVPYTDSISFGYFKGLEKKLPITTYKLPEVITPEYVKSINNKPGILTLKLENKNGKLQGVPFVVPGGRFNEMYGWDSYFESIGLIVDGRVDLAKAMADNFQYEIEYYGKILNANRSYYLTRTQPPFYSSLIREVFEVTADKTWLRSHLETAIQEYKTVWMEKGKRLTSNGLNRYLAEGLRIPPETEEGHFDAILKPYAEEAGLSIEEYVVRYQRDGGHAGELKNQTDLIINPELDAYFIHDRSVRESGHDTSYRIEGNCADLNLVELNALLYKYEKDFAFLISSQFNDNFETSTGQNYSSDYWIRKHQDRRRLSDKYLWNGDKGMYFDYDFKNNKQSNFISATTFAPMWSEMATKEQAEQLVKNCLPLLIEKGGVAASTKESRGIISDSRPARQWDYPNGWAPHQMMIWKGLKNYGYDAQLQELVYRWLYMITKNAVDYNGTIPEKYDVVEATHKVFAEYGNVGTDFQYITQEGFGWMNASYQYGLTLLDQNLIDNLNQLKEPKLIF</sequence>
<organism evidence="5 6">
    <name type="scientific">Psychroflexus torquis (strain ATCC 700755 / CIP 106069 / ACAM 623)</name>
    <dbReference type="NCBI Taxonomy" id="313595"/>
    <lineage>
        <taxon>Bacteria</taxon>
        <taxon>Pseudomonadati</taxon>
        <taxon>Bacteroidota</taxon>
        <taxon>Flavobacteriia</taxon>
        <taxon>Flavobacteriales</taxon>
        <taxon>Flavobacteriaceae</taxon>
        <taxon>Psychroflexus</taxon>
    </lineage>
</organism>
<dbReference type="PANTHER" id="PTHR23403:SF6">
    <property type="entry name" value="CYTOSOLIC NEUTRAL TREHALASE-RELATED"/>
    <property type="match status" value="1"/>
</dbReference>
<evidence type="ECO:0000259" key="4">
    <source>
        <dbReference type="Pfam" id="PF07492"/>
    </source>
</evidence>
<dbReference type="InterPro" id="IPR011120">
    <property type="entry name" value="Trehalase_Ca-bd"/>
</dbReference>
<dbReference type="STRING" id="313595.P700755_001303"/>
<dbReference type="PRINTS" id="PR00744">
    <property type="entry name" value="GLHYDRLASE37"/>
</dbReference>
<dbReference type="RefSeq" id="WP_015023843.1">
    <property type="nucleotide sequence ID" value="NC_018721.1"/>
</dbReference>
<dbReference type="Pfam" id="PF07492">
    <property type="entry name" value="Trehalase_Ca-bi"/>
    <property type="match status" value="1"/>
</dbReference>
<dbReference type="PROSITE" id="PS00928">
    <property type="entry name" value="TREHALASE_2"/>
    <property type="match status" value="1"/>
</dbReference>
<keyword evidence="2" id="KW-0378">Hydrolase</keyword>
<name>K4IC92_PSYTT</name>
<protein>
    <submittedName>
        <fullName evidence="5">Trehalase, Ca-binding neutral cytoplasmic</fullName>
    </submittedName>
</protein>
<evidence type="ECO:0000313" key="5">
    <source>
        <dbReference type="EMBL" id="AFU68237.1"/>
    </source>
</evidence>
<dbReference type="eggNOG" id="COG1626">
    <property type="taxonomic scope" value="Bacteria"/>
</dbReference>
<gene>
    <name evidence="5" type="ordered locus">P700755_001303</name>
</gene>
<evidence type="ECO:0000256" key="2">
    <source>
        <dbReference type="ARBA" id="ARBA00022801"/>
    </source>
</evidence>
<accession>K4IC92</accession>
<dbReference type="InterPro" id="IPR018232">
    <property type="entry name" value="Glyco_hydro_37_CS"/>
</dbReference>
<dbReference type="HOGENOM" id="CLU_006451_1_1_10"/>
<dbReference type="EMBL" id="CP003879">
    <property type="protein sequence ID" value="AFU68237.1"/>
    <property type="molecule type" value="Genomic_DNA"/>
</dbReference>
<dbReference type="InterPro" id="IPR012341">
    <property type="entry name" value="6hp_glycosidase-like_sf"/>
</dbReference>
<reference evidence="5" key="2">
    <citation type="submission" date="2012-09" db="EMBL/GenBank/DDBJ databases">
        <title>The complete sequence of Psychroflexus torquis an extreme psychrophile from sea-ice that is stimulated by light.</title>
        <authorList>
            <person name="Feng S."/>
            <person name="Powell S.M."/>
            <person name="Bowman J.P."/>
        </authorList>
    </citation>
    <scope>NUCLEOTIDE SEQUENCE [LARGE SCALE GENOMIC DNA]</scope>
    <source>
        <strain evidence="5">ATCC 700755</strain>
    </source>
</reference>
<dbReference type="PROSITE" id="PS51257">
    <property type="entry name" value="PROKAR_LIPOPROTEIN"/>
    <property type="match status" value="1"/>
</dbReference>
<dbReference type="KEGG" id="ptq:P700755_001303"/>
<proteinExistence type="predicted"/>
<dbReference type="PROSITE" id="PS00927">
    <property type="entry name" value="TREHALASE_1"/>
    <property type="match status" value="1"/>
</dbReference>
<reference evidence="5" key="1">
    <citation type="submission" date="2006-03" db="EMBL/GenBank/DDBJ databases">
        <authorList>
            <person name="Bowman J."/>
            <person name="Ferriera S."/>
            <person name="Johnson J."/>
            <person name="Kravitz S."/>
            <person name="Halpern A."/>
            <person name="Remington K."/>
            <person name="Beeson K."/>
            <person name="Tran B."/>
            <person name="Rogers Y.-H."/>
            <person name="Friedman R."/>
            <person name="Venter J.C."/>
        </authorList>
    </citation>
    <scope>NUCLEOTIDE SEQUENCE [LARGE SCALE GENOMIC DNA]</scope>
    <source>
        <strain evidence="5">ATCC 700755</strain>
    </source>
</reference>
<keyword evidence="6" id="KW-1185">Reference proteome</keyword>
<evidence type="ECO:0000313" key="6">
    <source>
        <dbReference type="Proteomes" id="UP000008514"/>
    </source>
</evidence>
<dbReference type="SUPFAM" id="SSF48208">
    <property type="entry name" value="Six-hairpin glycosidases"/>
    <property type="match status" value="1"/>
</dbReference>
<evidence type="ECO:0000256" key="1">
    <source>
        <dbReference type="ARBA" id="ARBA00001576"/>
    </source>
</evidence>
<dbReference type="GO" id="GO:0004555">
    <property type="term" value="F:alpha,alpha-trehalase activity"/>
    <property type="evidence" value="ECO:0007669"/>
    <property type="project" value="UniProtKB-EC"/>
</dbReference>
<feature type="domain" description="Neutral trehalase Ca2+ binding" evidence="4">
    <location>
        <begin position="40"/>
        <end position="69"/>
    </location>
</feature>
<comment type="catalytic activity">
    <reaction evidence="1">
        <text>alpha,alpha-trehalose + H2O = alpha-D-glucose + beta-D-glucose</text>
        <dbReference type="Rhea" id="RHEA:32675"/>
        <dbReference type="ChEBI" id="CHEBI:15377"/>
        <dbReference type="ChEBI" id="CHEBI:15903"/>
        <dbReference type="ChEBI" id="CHEBI:16551"/>
        <dbReference type="ChEBI" id="CHEBI:17925"/>
        <dbReference type="EC" id="3.2.1.28"/>
    </reaction>
</comment>
<dbReference type="InterPro" id="IPR001661">
    <property type="entry name" value="Glyco_hydro_37"/>
</dbReference>
<dbReference type="GO" id="GO:0005993">
    <property type="term" value="P:trehalose catabolic process"/>
    <property type="evidence" value="ECO:0007669"/>
    <property type="project" value="InterPro"/>
</dbReference>
<dbReference type="InterPro" id="IPR008928">
    <property type="entry name" value="6-hairpin_glycosidase_sf"/>
</dbReference>
<dbReference type="Pfam" id="PF01204">
    <property type="entry name" value="Trehalase"/>
    <property type="match status" value="1"/>
</dbReference>
<dbReference type="GO" id="GO:0005737">
    <property type="term" value="C:cytoplasm"/>
    <property type="evidence" value="ECO:0007669"/>
    <property type="project" value="InterPro"/>
</dbReference>
<dbReference type="Proteomes" id="UP000008514">
    <property type="component" value="Chromosome"/>
</dbReference>
<dbReference type="PANTHER" id="PTHR23403">
    <property type="entry name" value="TREHALASE"/>
    <property type="match status" value="1"/>
</dbReference>
<dbReference type="GO" id="GO:0005509">
    <property type="term" value="F:calcium ion binding"/>
    <property type="evidence" value="ECO:0007669"/>
    <property type="project" value="InterPro"/>
</dbReference>
<dbReference type="Gene3D" id="1.50.10.10">
    <property type="match status" value="1"/>
</dbReference>
<dbReference type="AlphaFoldDB" id="K4IC92"/>
<keyword evidence="3" id="KW-0326">Glycosidase</keyword>